<keyword evidence="9" id="KW-1185">Reference proteome</keyword>
<feature type="compositionally biased region" description="Gly residues" evidence="6">
    <location>
        <begin position="292"/>
        <end position="307"/>
    </location>
</feature>
<dbReference type="Proteomes" id="UP000075714">
    <property type="component" value="Unassembled WGS sequence"/>
</dbReference>
<reference evidence="9" key="1">
    <citation type="journal article" date="2016" name="Nat. Commun.">
        <title>The Gonium pectorale genome demonstrates co-option of cell cycle regulation during the evolution of multicellularity.</title>
        <authorList>
            <person name="Hanschen E.R."/>
            <person name="Marriage T.N."/>
            <person name="Ferris P.J."/>
            <person name="Hamaji T."/>
            <person name="Toyoda A."/>
            <person name="Fujiyama A."/>
            <person name="Neme R."/>
            <person name="Noguchi H."/>
            <person name="Minakuchi Y."/>
            <person name="Suzuki M."/>
            <person name="Kawai-Toyooka H."/>
            <person name="Smith D.R."/>
            <person name="Sparks H."/>
            <person name="Anderson J."/>
            <person name="Bakaric R."/>
            <person name="Luria V."/>
            <person name="Karger A."/>
            <person name="Kirschner M.W."/>
            <person name="Durand P.M."/>
            <person name="Michod R.E."/>
            <person name="Nozaki H."/>
            <person name="Olson B.J."/>
        </authorList>
    </citation>
    <scope>NUCLEOTIDE SEQUENCE [LARGE SCALE GENOMIC DNA]</scope>
    <source>
        <strain evidence="9">NIES-2863</strain>
    </source>
</reference>
<evidence type="ECO:0000256" key="4">
    <source>
        <dbReference type="ARBA" id="ARBA00022989"/>
    </source>
</evidence>
<feature type="transmembrane region" description="Helical" evidence="7">
    <location>
        <begin position="143"/>
        <end position="163"/>
    </location>
</feature>
<dbReference type="InterPro" id="IPR007770">
    <property type="entry name" value="DMP"/>
</dbReference>
<evidence type="ECO:0000256" key="6">
    <source>
        <dbReference type="SAM" id="MobiDB-lite"/>
    </source>
</evidence>
<comment type="caution">
    <text evidence="8">The sequence shown here is derived from an EMBL/GenBank/DDBJ whole genome shotgun (WGS) entry which is preliminary data.</text>
</comment>
<keyword evidence="3 7" id="KW-0812">Transmembrane</keyword>
<name>A0A150GDD9_GONPE</name>
<evidence type="ECO:0000313" key="8">
    <source>
        <dbReference type="EMBL" id="KXZ47852.1"/>
    </source>
</evidence>
<feature type="compositionally biased region" description="Gly residues" evidence="6">
    <location>
        <begin position="214"/>
        <end position="224"/>
    </location>
</feature>
<dbReference type="GO" id="GO:0010256">
    <property type="term" value="P:endomembrane system organization"/>
    <property type="evidence" value="ECO:0007669"/>
    <property type="project" value="TreeGrafter"/>
</dbReference>
<dbReference type="GO" id="GO:0005737">
    <property type="term" value="C:cytoplasm"/>
    <property type="evidence" value="ECO:0007669"/>
    <property type="project" value="UniProtKB-ARBA"/>
</dbReference>
<feature type="transmembrane region" description="Helical" evidence="7">
    <location>
        <begin position="6"/>
        <end position="27"/>
    </location>
</feature>
<organism evidence="8 9">
    <name type="scientific">Gonium pectorale</name>
    <name type="common">Green alga</name>
    <dbReference type="NCBI Taxonomy" id="33097"/>
    <lineage>
        <taxon>Eukaryota</taxon>
        <taxon>Viridiplantae</taxon>
        <taxon>Chlorophyta</taxon>
        <taxon>core chlorophytes</taxon>
        <taxon>Chlorophyceae</taxon>
        <taxon>CS clade</taxon>
        <taxon>Chlamydomonadales</taxon>
        <taxon>Volvocaceae</taxon>
        <taxon>Gonium</taxon>
    </lineage>
</organism>
<sequence>MDAITRISYYFPTHTITTFMILGNLVINDSSFCQTQERSLVIAMLVLFGLACFFSSFTDTYTALNGQKFWVLMMPFYGPLCFSLPTDEDKDRVYDFFYLKVRDYIHAILSTAAFVLIMLFTNPICMCIFPSGLKDGTSSFDAAIVRTVPVVVALLLGMVMMCLGPPRQMLGFQSVPDTCPLSERPMASNPMYAGSQADYPPTIPEGDEDFENGPGAGPGHGGPPSIGKSHSQDGPMAMPVASVKSSGGIMRSGGGAGPGRESFHSEYRQSMAAGRQSQRQMGLPKHGEYGASEGGYSSGGGGFRQEN</sequence>
<feature type="region of interest" description="Disordered" evidence="6">
    <location>
        <begin position="183"/>
        <end position="307"/>
    </location>
</feature>
<comment type="subcellular location">
    <subcellularLocation>
        <location evidence="1">Membrane</location>
        <topology evidence="1">Multi-pass membrane protein</topology>
    </subcellularLocation>
</comment>
<dbReference type="Pfam" id="PF05078">
    <property type="entry name" value="DUF679"/>
    <property type="match status" value="1"/>
</dbReference>
<gene>
    <name evidence="8" type="ORF">GPECTOR_32g464</name>
</gene>
<dbReference type="PANTHER" id="PTHR31621">
    <property type="entry name" value="PROTEIN DMP3"/>
    <property type="match status" value="1"/>
</dbReference>
<evidence type="ECO:0000313" key="9">
    <source>
        <dbReference type="Proteomes" id="UP000075714"/>
    </source>
</evidence>
<accession>A0A150GDD9</accession>
<feature type="transmembrane region" description="Helical" evidence="7">
    <location>
        <begin position="39"/>
        <end position="57"/>
    </location>
</feature>
<dbReference type="OrthoDB" id="525686at2759"/>
<keyword evidence="5 7" id="KW-0472">Membrane</keyword>
<keyword evidence="4 7" id="KW-1133">Transmembrane helix</keyword>
<dbReference type="EMBL" id="LSYV01000033">
    <property type="protein sequence ID" value="KXZ47852.1"/>
    <property type="molecule type" value="Genomic_DNA"/>
</dbReference>
<evidence type="ECO:0000256" key="3">
    <source>
        <dbReference type="ARBA" id="ARBA00022692"/>
    </source>
</evidence>
<dbReference type="PANTHER" id="PTHR31621:SF37">
    <property type="entry name" value="OS01G0882400 PROTEIN"/>
    <property type="match status" value="1"/>
</dbReference>
<protein>
    <submittedName>
        <fullName evidence="8">Uncharacterized protein</fullName>
    </submittedName>
</protein>
<dbReference type="STRING" id="33097.A0A150GDD9"/>
<evidence type="ECO:0000256" key="7">
    <source>
        <dbReference type="SAM" id="Phobius"/>
    </source>
</evidence>
<evidence type="ECO:0000256" key="1">
    <source>
        <dbReference type="ARBA" id="ARBA00004141"/>
    </source>
</evidence>
<dbReference type="GO" id="GO:0016020">
    <property type="term" value="C:membrane"/>
    <property type="evidence" value="ECO:0007669"/>
    <property type="project" value="UniProtKB-SubCell"/>
</dbReference>
<evidence type="ECO:0000256" key="5">
    <source>
        <dbReference type="ARBA" id="ARBA00023136"/>
    </source>
</evidence>
<comment type="similarity">
    <text evidence="2">Belongs to the plant DMP1 protein family.</text>
</comment>
<evidence type="ECO:0000256" key="2">
    <source>
        <dbReference type="ARBA" id="ARBA00008707"/>
    </source>
</evidence>
<dbReference type="AlphaFoldDB" id="A0A150GDD9"/>
<proteinExistence type="inferred from homology"/>
<feature type="transmembrane region" description="Helical" evidence="7">
    <location>
        <begin position="107"/>
        <end position="131"/>
    </location>
</feature>